<sequence length="542" mass="60945">MEDDSGLGIRNWGYYEPSSFKGNLGLRLMSTVPMERDVKSNPVNVGASANSAYHHRNYGVPESSMSMGFMRDSWMNQMDNRLLHLQHGNPHYGVLNGHPLNGGSLGTQHHHPMHVFETLQMLDHPKHPSSSTKDEYEVADTEEAVCTKDSPLPVSLKKRSQGHGQNQSSPKAKKTKRGVVPKNEAIKSSVPRGKIGKMNVGAGVVINGIDMDISGIPSPVCSCTGSPQQCYRWGCGGWQSACCTTSISTYPLPVSTKRRGARIAGRKMSQGAFKKVLEKLAAEDYNFMNPIDLRSHWAKHGTNKFVTISLSPILGFKMGLYLFRINVVSQIRSNDFLVKNVMMMSIELPYDDKYSSFDEVEKMFPGITSNDMRYGNITIAYLKTWKAVLNSELNNYNQDMDIVFARAFILYMMGNILFSNANTSLSAGYLAALTYYPIIGAPKFDWGTPIMAALYRELDDVSVLKNEKMKKSITGFYAMLEFWFFEYCRVGMYLVKVSNFNHVYPRMGAWKDEMDNSGSEIHHSFVVIKEMIEWKDISNIDC</sequence>
<comment type="subcellular location">
    <subcellularLocation>
        <location evidence="1">Nucleus</location>
    </subcellularLocation>
</comment>
<dbReference type="EMBL" id="JACGCM010001726">
    <property type="protein sequence ID" value="KAF6150748.1"/>
    <property type="molecule type" value="Genomic_DNA"/>
</dbReference>
<keyword evidence="9" id="KW-1185">Reference proteome</keyword>
<name>A0A7J7M7M3_9MAGN</name>
<proteinExistence type="inferred from homology"/>
<comment type="similarity">
    <text evidence="2">Belongs to the BBR/BPC family.</text>
</comment>
<evidence type="ECO:0000256" key="1">
    <source>
        <dbReference type="ARBA" id="ARBA00004123"/>
    </source>
</evidence>
<dbReference type="GO" id="GO:0005634">
    <property type="term" value="C:nucleus"/>
    <property type="evidence" value="ECO:0007669"/>
    <property type="project" value="UniProtKB-SubCell"/>
</dbReference>
<keyword evidence="6" id="KW-0539">Nucleus</keyword>
<dbReference type="PANTHER" id="PTHR31421">
    <property type="entry name" value="PROTEIN BASIC PENTACYSTEINE3"/>
    <property type="match status" value="1"/>
</dbReference>
<dbReference type="InterPro" id="IPR010409">
    <property type="entry name" value="GAGA-bd_tscrpt_act"/>
</dbReference>
<dbReference type="SMART" id="SM01226">
    <property type="entry name" value="GAGA_bind"/>
    <property type="match status" value="1"/>
</dbReference>
<evidence type="ECO:0000256" key="6">
    <source>
        <dbReference type="ARBA" id="ARBA00023242"/>
    </source>
</evidence>
<keyword evidence="4" id="KW-0238">DNA-binding</keyword>
<evidence type="ECO:0000256" key="7">
    <source>
        <dbReference type="SAM" id="MobiDB-lite"/>
    </source>
</evidence>
<dbReference type="GO" id="GO:0043565">
    <property type="term" value="F:sequence-specific DNA binding"/>
    <property type="evidence" value="ECO:0007669"/>
    <property type="project" value="TreeGrafter"/>
</dbReference>
<dbReference type="GO" id="GO:0009723">
    <property type="term" value="P:response to ethylene"/>
    <property type="evidence" value="ECO:0007669"/>
    <property type="project" value="TreeGrafter"/>
</dbReference>
<dbReference type="OrthoDB" id="1903765at2759"/>
<accession>A0A7J7M7M3</accession>
<reference evidence="8 9" key="1">
    <citation type="journal article" date="2020" name="IScience">
        <title>Genome Sequencing of the Endangered Kingdonia uniflora (Circaeasteraceae, Ranunculales) Reveals Potential Mechanisms of Evolutionary Specialization.</title>
        <authorList>
            <person name="Sun Y."/>
            <person name="Deng T."/>
            <person name="Zhang A."/>
            <person name="Moore M.J."/>
            <person name="Landis J.B."/>
            <person name="Lin N."/>
            <person name="Zhang H."/>
            <person name="Zhang X."/>
            <person name="Huang J."/>
            <person name="Zhang X."/>
            <person name="Sun H."/>
            <person name="Wang H."/>
        </authorList>
    </citation>
    <scope>NUCLEOTIDE SEQUENCE [LARGE SCALE GENOMIC DNA]</scope>
    <source>
        <strain evidence="8">TB1705</strain>
        <tissue evidence="8">Leaf</tissue>
    </source>
</reference>
<protein>
    <recommendedName>
        <fullName evidence="10">GAGA-binding transcriptional activator</fullName>
    </recommendedName>
</protein>
<dbReference type="Proteomes" id="UP000541444">
    <property type="component" value="Unassembled WGS sequence"/>
</dbReference>
<dbReference type="AlphaFoldDB" id="A0A7J7M7M3"/>
<evidence type="ECO:0000313" key="8">
    <source>
        <dbReference type="EMBL" id="KAF6150748.1"/>
    </source>
</evidence>
<evidence type="ECO:0000256" key="2">
    <source>
        <dbReference type="ARBA" id="ARBA00007911"/>
    </source>
</evidence>
<dbReference type="Pfam" id="PF06217">
    <property type="entry name" value="GAGA_bind"/>
    <property type="match status" value="1"/>
</dbReference>
<dbReference type="GO" id="GO:0003700">
    <property type="term" value="F:DNA-binding transcription factor activity"/>
    <property type="evidence" value="ECO:0007669"/>
    <property type="project" value="TreeGrafter"/>
</dbReference>
<feature type="region of interest" description="Disordered" evidence="7">
    <location>
        <begin position="123"/>
        <end position="182"/>
    </location>
</feature>
<evidence type="ECO:0008006" key="10">
    <source>
        <dbReference type="Google" id="ProtNLM"/>
    </source>
</evidence>
<evidence type="ECO:0000256" key="3">
    <source>
        <dbReference type="ARBA" id="ARBA00023015"/>
    </source>
</evidence>
<gene>
    <name evidence="8" type="ORF">GIB67_020831</name>
</gene>
<keyword evidence="5" id="KW-0804">Transcription</keyword>
<keyword evidence="3" id="KW-0805">Transcription regulation</keyword>
<comment type="caution">
    <text evidence="8">The sequence shown here is derived from an EMBL/GenBank/DDBJ whole genome shotgun (WGS) entry which is preliminary data.</text>
</comment>
<organism evidence="8 9">
    <name type="scientific">Kingdonia uniflora</name>
    <dbReference type="NCBI Taxonomy" id="39325"/>
    <lineage>
        <taxon>Eukaryota</taxon>
        <taxon>Viridiplantae</taxon>
        <taxon>Streptophyta</taxon>
        <taxon>Embryophyta</taxon>
        <taxon>Tracheophyta</taxon>
        <taxon>Spermatophyta</taxon>
        <taxon>Magnoliopsida</taxon>
        <taxon>Ranunculales</taxon>
        <taxon>Circaeasteraceae</taxon>
        <taxon>Kingdonia</taxon>
    </lineage>
</organism>
<evidence type="ECO:0000256" key="4">
    <source>
        <dbReference type="ARBA" id="ARBA00023125"/>
    </source>
</evidence>
<evidence type="ECO:0000256" key="5">
    <source>
        <dbReference type="ARBA" id="ARBA00023163"/>
    </source>
</evidence>
<dbReference type="PANTHER" id="PTHR31421:SF22">
    <property type="entry name" value="PROTEIN BASIC PENTACYSTEINE3"/>
    <property type="match status" value="1"/>
</dbReference>
<evidence type="ECO:0000313" key="9">
    <source>
        <dbReference type="Proteomes" id="UP000541444"/>
    </source>
</evidence>